<name>A0A1C5ADN2_9ACTN</name>
<dbReference type="AlphaFoldDB" id="A0A1C5ADN2"/>
<accession>A0A1C5ADN2</accession>
<gene>
    <name evidence="2" type="ORF">GA0070563_112202</name>
</gene>
<evidence type="ECO:0000313" key="2">
    <source>
        <dbReference type="EMBL" id="SCF43196.1"/>
    </source>
</evidence>
<keyword evidence="3" id="KW-1185">Reference proteome</keyword>
<organism evidence="2 3">
    <name type="scientific">Micromonospora carbonacea</name>
    <dbReference type="NCBI Taxonomy" id="47853"/>
    <lineage>
        <taxon>Bacteria</taxon>
        <taxon>Bacillati</taxon>
        <taxon>Actinomycetota</taxon>
        <taxon>Actinomycetes</taxon>
        <taxon>Micromonosporales</taxon>
        <taxon>Micromonosporaceae</taxon>
        <taxon>Micromonospora</taxon>
    </lineage>
</organism>
<dbReference type="EMBL" id="FMCT01000012">
    <property type="protein sequence ID" value="SCF43196.1"/>
    <property type="molecule type" value="Genomic_DNA"/>
</dbReference>
<proteinExistence type="predicted"/>
<dbReference type="RefSeq" id="WP_074476979.1">
    <property type="nucleotide sequence ID" value="NZ_FMCT01000012.1"/>
</dbReference>
<evidence type="ECO:0000256" key="1">
    <source>
        <dbReference type="SAM" id="MobiDB-lite"/>
    </source>
</evidence>
<dbReference type="Proteomes" id="UP000183585">
    <property type="component" value="Unassembled WGS sequence"/>
</dbReference>
<evidence type="ECO:0008006" key="4">
    <source>
        <dbReference type="Google" id="ProtNLM"/>
    </source>
</evidence>
<evidence type="ECO:0000313" key="3">
    <source>
        <dbReference type="Proteomes" id="UP000183585"/>
    </source>
</evidence>
<sequence>MTDIGRPYTLPEVAAMTGLSLRSIERGCRNGSIEHTPIGDGTEKQHRRMYPHQVQKLVESRTKGATRVAKPVPALPSQDDDIAAAIAASRKLHTRRTGLRAA</sequence>
<protein>
    <recommendedName>
        <fullName evidence="4">Helix-turn-helix domain-containing protein</fullName>
    </recommendedName>
</protein>
<feature type="region of interest" description="Disordered" evidence="1">
    <location>
        <begin position="28"/>
        <end position="47"/>
    </location>
</feature>
<reference evidence="3" key="1">
    <citation type="submission" date="2016-06" db="EMBL/GenBank/DDBJ databases">
        <authorList>
            <person name="Varghese N."/>
            <person name="Submissions Spin"/>
        </authorList>
    </citation>
    <scope>NUCLEOTIDE SEQUENCE [LARGE SCALE GENOMIC DNA]</scope>
    <source>
        <strain evidence="3">DSM 43168</strain>
    </source>
</reference>